<reference evidence="4" key="1">
    <citation type="submission" date="2022-06" db="EMBL/GenBank/DDBJ databases">
        <title>Ornithinimicrobium HY1793.</title>
        <authorList>
            <person name="Huang Y."/>
        </authorList>
    </citation>
    <scope>NUCLEOTIDE SEQUENCE</scope>
    <source>
        <strain evidence="4">HY1793</strain>
    </source>
</reference>
<dbReference type="InterPro" id="IPR025736">
    <property type="entry name" value="PucR_C-HTH_dom"/>
</dbReference>
<dbReference type="EMBL" id="CP099489">
    <property type="protein sequence ID" value="USQ81274.1"/>
    <property type="molecule type" value="Genomic_DNA"/>
</dbReference>
<name>A0ABY4YXL5_9MICO</name>
<dbReference type="InterPro" id="IPR041522">
    <property type="entry name" value="CdaR_GGDEF"/>
</dbReference>
<dbReference type="PANTHER" id="PTHR33744:SF1">
    <property type="entry name" value="DNA-BINDING TRANSCRIPTIONAL ACTIVATOR ADER"/>
    <property type="match status" value="1"/>
</dbReference>
<evidence type="ECO:0000259" key="3">
    <source>
        <dbReference type="Pfam" id="PF17853"/>
    </source>
</evidence>
<evidence type="ECO:0000313" key="5">
    <source>
        <dbReference type="Proteomes" id="UP001056455"/>
    </source>
</evidence>
<feature type="domain" description="PucR C-terminal helix-turn-helix" evidence="2">
    <location>
        <begin position="337"/>
        <end position="395"/>
    </location>
</feature>
<feature type="domain" description="CdaR GGDEF-like" evidence="3">
    <location>
        <begin position="174"/>
        <end position="286"/>
    </location>
</feature>
<dbReference type="Proteomes" id="UP001056455">
    <property type="component" value="Chromosome"/>
</dbReference>
<keyword evidence="5" id="KW-1185">Reference proteome</keyword>
<proteinExistence type="inferred from homology"/>
<dbReference type="InterPro" id="IPR051448">
    <property type="entry name" value="CdaR-like_regulators"/>
</dbReference>
<evidence type="ECO:0000313" key="4">
    <source>
        <dbReference type="EMBL" id="USQ81274.1"/>
    </source>
</evidence>
<gene>
    <name evidence="4" type="ORF">NF556_06415</name>
</gene>
<organism evidence="4 5">
    <name type="scientific">Ornithinimicrobium faecis</name>
    <dbReference type="NCBI Taxonomy" id="2934158"/>
    <lineage>
        <taxon>Bacteria</taxon>
        <taxon>Bacillati</taxon>
        <taxon>Actinomycetota</taxon>
        <taxon>Actinomycetes</taxon>
        <taxon>Micrococcales</taxon>
        <taxon>Ornithinimicrobiaceae</taxon>
        <taxon>Ornithinimicrobium</taxon>
    </lineage>
</organism>
<dbReference type="Pfam" id="PF13556">
    <property type="entry name" value="HTH_30"/>
    <property type="match status" value="1"/>
</dbReference>
<dbReference type="PANTHER" id="PTHR33744">
    <property type="entry name" value="CARBOHYDRATE DIACID REGULATOR"/>
    <property type="match status" value="1"/>
</dbReference>
<evidence type="ECO:0000256" key="1">
    <source>
        <dbReference type="ARBA" id="ARBA00006754"/>
    </source>
</evidence>
<dbReference type="Pfam" id="PF17853">
    <property type="entry name" value="GGDEF_2"/>
    <property type="match status" value="1"/>
</dbReference>
<sequence>MASNLQQLAESLARRLGRSVAIDDTRVQLLAYSPHQRDVDAVRAGSILRRAVPKAVVDHVYSCAGGDSEGLFTVTARQDLGLHDPRIGHHIVYQETRLGFLWLLSSDGPVGEDQHEAIARASSDAALLMHREYLQGGLDRERERRLLGELLGEVESQRASAADDMVVEQLFTADSFAAVVVTLARSGQQRTDADQLALSSGLEAARSKRQSRHVITLEHRDHAVLIVAVPTGPSAREELVELGTTLREAVMAKSDAEHCWVGIGRTYRDLLDARRSYDEARRTAQVCRQVQVFEEVTLVETLGVYELLGQVPHEALDTMLHPGLRSLLAQQGQAEPLVQTLEAFLDNAGDVRSASEQLFVHRTSLYYRLRRIQEVTGLDLSSGDDRLIAHLGLKIARLTGRI</sequence>
<protein>
    <submittedName>
        <fullName evidence="4">Helix-turn-helix domain-containing protein</fullName>
    </submittedName>
</protein>
<dbReference type="Gene3D" id="1.10.10.2840">
    <property type="entry name" value="PucR C-terminal helix-turn-helix domain"/>
    <property type="match status" value="1"/>
</dbReference>
<dbReference type="InterPro" id="IPR042070">
    <property type="entry name" value="PucR_C-HTH_sf"/>
</dbReference>
<comment type="similarity">
    <text evidence="1">Belongs to the CdaR family.</text>
</comment>
<accession>A0ABY4YXL5</accession>
<dbReference type="RefSeq" id="WP_252594658.1">
    <property type="nucleotide sequence ID" value="NZ_CP099489.1"/>
</dbReference>
<evidence type="ECO:0000259" key="2">
    <source>
        <dbReference type="Pfam" id="PF13556"/>
    </source>
</evidence>